<dbReference type="SUPFAM" id="SSF81464">
    <property type="entry name" value="Cytochrome c oxidase subunit II-like, transmembrane region"/>
    <property type="match status" value="1"/>
</dbReference>
<dbReference type="RefSeq" id="WP_114283135.1">
    <property type="nucleotide sequence ID" value="NZ_PSYR01000002.1"/>
</dbReference>
<evidence type="ECO:0000256" key="9">
    <source>
        <dbReference type="ARBA" id="ARBA00022989"/>
    </source>
</evidence>
<evidence type="ECO:0000256" key="5">
    <source>
        <dbReference type="ARBA" id="ARBA00022660"/>
    </source>
</evidence>
<dbReference type="Pfam" id="PF06481">
    <property type="entry name" value="COX_ARM"/>
    <property type="match status" value="1"/>
</dbReference>
<dbReference type="InterPro" id="IPR045187">
    <property type="entry name" value="CcO_II"/>
</dbReference>
<feature type="domain" description="Cytochrome oxidase subunit II transmembrane region profile" evidence="14">
    <location>
        <begin position="28"/>
        <end position="125"/>
    </location>
</feature>
<dbReference type="InterPro" id="IPR008972">
    <property type="entry name" value="Cupredoxin"/>
</dbReference>
<dbReference type="InterPro" id="IPR034227">
    <property type="entry name" value="CuRO_UO_II"/>
</dbReference>
<dbReference type="GO" id="GO:0005507">
    <property type="term" value="F:copper ion binding"/>
    <property type="evidence" value="ECO:0007669"/>
    <property type="project" value="InterPro"/>
</dbReference>
<dbReference type="EMBL" id="PSYR01000002">
    <property type="protein sequence ID" value="RCN56454.1"/>
    <property type="molecule type" value="Genomic_DNA"/>
</dbReference>
<keyword evidence="16" id="KW-1185">Reference proteome</keyword>
<evidence type="ECO:0000256" key="7">
    <source>
        <dbReference type="ARBA" id="ARBA00022729"/>
    </source>
</evidence>
<evidence type="ECO:0000256" key="2">
    <source>
        <dbReference type="ARBA" id="ARBA00007866"/>
    </source>
</evidence>
<dbReference type="GO" id="GO:0004129">
    <property type="term" value="F:cytochrome-c oxidase activity"/>
    <property type="evidence" value="ECO:0007669"/>
    <property type="project" value="InterPro"/>
</dbReference>
<evidence type="ECO:0000256" key="12">
    <source>
        <dbReference type="SAM" id="Phobius"/>
    </source>
</evidence>
<gene>
    <name evidence="15" type="ORF">C4900_11640</name>
</gene>
<dbReference type="PROSITE" id="PS51257">
    <property type="entry name" value="PROKAR_LIPOPROTEIN"/>
    <property type="match status" value="1"/>
</dbReference>
<keyword evidence="6 12" id="KW-0812">Transmembrane</keyword>
<keyword evidence="7" id="KW-0732">Signal</keyword>
<keyword evidence="10" id="KW-0560">Oxidoreductase</keyword>
<protein>
    <submittedName>
        <fullName evidence="15">Cytochrome ubiquinol oxidase subunit II</fullName>
    </submittedName>
</protein>
<keyword evidence="3" id="KW-0813">Transport</keyword>
<feature type="transmembrane region" description="Helical" evidence="12">
    <location>
        <begin position="51"/>
        <end position="73"/>
    </location>
</feature>
<dbReference type="GO" id="GO:0009486">
    <property type="term" value="F:cytochrome bo3 ubiquinol oxidase activity"/>
    <property type="evidence" value="ECO:0007669"/>
    <property type="project" value="InterPro"/>
</dbReference>
<dbReference type="InterPro" id="IPR002429">
    <property type="entry name" value="CcO_II-like_C"/>
</dbReference>
<feature type="domain" description="Cytochrome oxidase subunit II copper A binding" evidence="13">
    <location>
        <begin position="139"/>
        <end position="251"/>
    </location>
</feature>
<dbReference type="InterPro" id="IPR011759">
    <property type="entry name" value="Cyt_c_oxidase_su2_TM_dom"/>
</dbReference>
<keyword evidence="4" id="KW-1003">Cell membrane</keyword>
<evidence type="ECO:0000256" key="3">
    <source>
        <dbReference type="ARBA" id="ARBA00022448"/>
    </source>
</evidence>
<dbReference type="Gene3D" id="1.10.287.90">
    <property type="match status" value="1"/>
</dbReference>
<evidence type="ECO:0000256" key="10">
    <source>
        <dbReference type="ARBA" id="ARBA00023002"/>
    </source>
</evidence>
<evidence type="ECO:0000256" key="4">
    <source>
        <dbReference type="ARBA" id="ARBA00022475"/>
    </source>
</evidence>
<comment type="caution">
    <text evidence="15">The sequence shown here is derived from an EMBL/GenBank/DDBJ whole genome shotgun (WGS) entry which is preliminary data.</text>
</comment>
<dbReference type="Gene3D" id="2.60.40.420">
    <property type="entry name" value="Cupredoxins - blue copper proteins"/>
    <property type="match status" value="1"/>
</dbReference>
<dbReference type="GO" id="GO:0042773">
    <property type="term" value="P:ATP synthesis coupled electron transport"/>
    <property type="evidence" value="ECO:0007669"/>
    <property type="project" value="TreeGrafter"/>
</dbReference>
<dbReference type="Proteomes" id="UP000253250">
    <property type="component" value="Unassembled WGS sequence"/>
</dbReference>
<proteinExistence type="inferred from homology"/>
<dbReference type="GO" id="GO:0005886">
    <property type="term" value="C:plasma membrane"/>
    <property type="evidence" value="ECO:0007669"/>
    <property type="project" value="UniProtKB-SubCell"/>
</dbReference>
<keyword evidence="9 12" id="KW-1133">Transmembrane helix</keyword>
<dbReference type="PANTHER" id="PTHR22888">
    <property type="entry name" value="CYTOCHROME C OXIDASE, SUBUNIT II"/>
    <property type="match status" value="1"/>
</dbReference>
<evidence type="ECO:0000256" key="1">
    <source>
        <dbReference type="ARBA" id="ARBA00004651"/>
    </source>
</evidence>
<dbReference type="PANTHER" id="PTHR22888:SF18">
    <property type="entry name" value="CYTOCHROME BO(3) UBIQUINOL OXIDASE SUBUNIT 2"/>
    <property type="match status" value="1"/>
</dbReference>
<dbReference type="PROSITE" id="PS50857">
    <property type="entry name" value="COX2_CUA"/>
    <property type="match status" value="1"/>
</dbReference>
<accession>A0A368HDE0</accession>
<organism evidence="15 16">
    <name type="scientific">Acidiferrobacter thiooxydans</name>
    <dbReference type="NCBI Taxonomy" id="163359"/>
    <lineage>
        <taxon>Bacteria</taxon>
        <taxon>Pseudomonadati</taxon>
        <taxon>Pseudomonadota</taxon>
        <taxon>Gammaproteobacteria</taxon>
        <taxon>Acidiferrobacterales</taxon>
        <taxon>Acidiferrobacteraceae</taxon>
        <taxon>Acidiferrobacter</taxon>
    </lineage>
</organism>
<sequence>MPTNRLRSRVWRVLSLAPLWLLAGCVKQHAGDDFWMLDPKGIISATQDHYLTLDVLVMLLIIVPTGIFIVWAMRHYRKDGGRGHYDGRWDHSNVLEAIVWGIPIVTVGILSYYSVKAIYAVNPYHPTVIARAERATHARDPLDVDVISTDWQWVFVYPKQHIATVDRLVIPTGVPVRFRLTSATVVNDFYIPQLVGMIDVMPGMRVRQSLVASSTGTYEGFSADYSGAGFSWMDFETRAVSPQAFGAWVAKVQTAPAHLTYATFRTVARPTINVHGRVAYFSQVQPGLFRHVVAETMAGKTYPTPMAMTENMTGYLRRQARRDAHNRD</sequence>
<dbReference type="OrthoDB" id="9783445at2"/>
<comment type="subcellular location">
    <subcellularLocation>
        <location evidence="1">Cell membrane</location>
        <topology evidence="1">Multi-pass membrane protein</topology>
    </subcellularLocation>
</comment>
<evidence type="ECO:0000256" key="11">
    <source>
        <dbReference type="ARBA" id="ARBA00023136"/>
    </source>
</evidence>
<dbReference type="AlphaFoldDB" id="A0A368HDE0"/>
<dbReference type="InterPro" id="IPR010514">
    <property type="entry name" value="COX_ARM"/>
</dbReference>
<comment type="similarity">
    <text evidence="2">Belongs to the cytochrome c oxidase subunit 2 family.</text>
</comment>
<dbReference type="SUPFAM" id="SSF49503">
    <property type="entry name" value="Cupredoxins"/>
    <property type="match status" value="1"/>
</dbReference>
<reference evidence="15 16" key="1">
    <citation type="submission" date="2018-02" db="EMBL/GenBank/DDBJ databases">
        <title>Insights into the biology of acidophilic members of the Acidiferrobacteraceae family derived from comparative genomic analyses.</title>
        <authorList>
            <person name="Issotta F."/>
            <person name="Thyssen C."/>
            <person name="Mena C."/>
            <person name="Moya A."/>
            <person name="Bellenberg S."/>
            <person name="Sproer C."/>
            <person name="Covarrubias P.C."/>
            <person name="Sand W."/>
            <person name="Quatrini R."/>
            <person name="Vera M."/>
        </authorList>
    </citation>
    <scope>NUCLEOTIDE SEQUENCE [LARGE SCALE GENOMIC DNA]</scope>
    <source>
        <strain evidence="16">m-1</strain>
    </source>
</reference>
<evidence type="ECO:0000313" key="15">
    <source>
        <dbReference type="EMBL" id="RCN56454.1"/>
    </source>
</evidence>
<keyword evidence="8" id="KW-0249">Electron transport</keyword>
<feature type="transmembrane region" description="Helical" evidence="12">
    <location>
        <begin position="94"/>
        <end position="115"/>
    </location>
</feature>
<evidence type="ECO:0000259" key="13">
    <source>
        <dbReference type="PROSITE" id="PS50857"/>
    </source>
</evidence>
<evidence type="ECO:0000256" key="6">
    <source>
        <dbReference type="ARBA" id="ARBA00022692"/>
    </source>
</evidence>
<dbReference type="InterPro" id="IPR036257">
    <property type="entry name" value="Cyt_c_oxidase_su2_TM_sf"/>
</dbReference>
<dbReference type="CDD" id="cd04212">
    <property type="entry name" value="CuRO_UO_II"/>
    <property type="match status" value="1"/>
</dbReference>
<evidence type="ECO:0000313" key="16">
    <source>
        <dbReference type="Proteomes" id="UP000253250"/>
    </source>
</evidence>
<dbReference type="Pfam" id="PF00116">
    <property type="entry name" value="COX2"/>
    <property type="match status" value="1"/>
</dbReference>
<keyword evidence="11 12" id="KW-0472">Membrane</keyword>
<evidence type="ECO:0000259" key="14">
    <source>
        <dbReference type="PROSITE" id="PS50999"/>
    </source>
</evidence>
<keyword evidence="5" id="KW-0679">Respiratory chain</keyword>
<name>A0A368HDE0_9GAMM</name>
<dbReference type="PROSITE" id="PS50999">
    <property type="entry name" value="COX2_TM"/>
    <property type="match status" value="1"/>
</dbReference>
<evidence type="ECO:0000256" key="8">
    <source>
        <dbReference type="ARBA" id="ARBA00022982"/>
    </source>
</evidence>